<dbReference type="SUPFAM" id="SSF54189">
    <property type="entry name" value="Ribosomal proteins S24e, L23 and L15e"/>
    <property type="match status" value="1"/>
</dbReference>
<gene>
    <name evidence="6" type="ORF">E3P86_00410</name>
</gene>
<dbReference type="EMBL" id="SPOI01000009">
    <property type="protein sequence ID" value="TIB42298.1"/>
    <property type="molecule type" value="Genomic_DNA"/>
</dbReference>
<evidence type="ECO:0000313" key="7">
    <source>
        <dbReference type="Proteomes" id="UP000310689"/>
    </source>
</evidence>
<dbReference type="Proteomes" id="UP000310689">
    <property type="component" value="Unassembled WGS sequence"/>
</dbReference>
<dbReference type="GO" id="GO:0003723">
    <property type="term" value="F:RNA binding"/>
    <property type="evidence" value="ECO:0007669"/>
    <property type="project" value="TreeGrafter"/>
</dbReference>
<dbReference type="Gene3D" id="3.40.1120.10">
    <property type="entry name" value="Ribosomal protein l15e"/>
    <property type="match status" value="1"/>
</dbReference>
<dbReference type="PANTHER" id="PTHR11847">
    <property type="entry name" value="RIBOSOMAL PROTEIN L15"/>
    <property type="match status" value="1"/>
</dbReference>
<dbReference type="AlphaFoldDB" id="A0A4T0HTE2"/>
<sequence>MSASDIVTSEFTYTVTSGTSEYTSVDKSVEATRTHTLHTSQHLHTAHSRRFRLIKFWISSLQLQKSGESLLSSLRCTKMGAYKYVQSINQHKQSDLVKFRLRVMAWYLRQLTVISRAPGPSNLVRARQLGYKRKQGYVIYRVRVRRGNRKRPCPKGVTNGKPVRQGINHLKPSRGHRALAEERVGRRCSNLRVLNSYWINQDGVYKFYEVILVDPSHKAIRRDARINWICDAVHKHRESRGLTAEGKKNRGLGKGHRFNKTPRRATWRRNNTLSLTRYR</sequence>
<reference evidence="6 7" key="1">
    <citation type="submission" date="2019-03" db="EMBL/GenBank/DDBJ databases">
        <title>Sequencing 23 genomes of Wallemia ichthyophaga.</title>
        <authorList>
            <person name="Gostincar C."/>
        </authorList>
    </citation>
    <scope>NUCLEOTIDE SEQUENCE [LARGE SCALE GENOMIC DNA]</scope>
    <source>
        <strain evidence="6 7">EXF-6200</strain>
    </source>
</reference>
<keyword evidence="3 4" id="KW-0687">Ribonucleoprotein</keyword>
<dbReference type="GO" id="GO:0022625">
    <property type="term" value="C:cytosolic large ribosomal subunit"/>
    <property type="evidence" value="ECO:0007669"/>
    <property type="project" value="TreeGrafter"/>
</dbReference>
<organism evidence="6 7">
    <name type="scientific">Wallemia ichthyophaga</name>
    <dbReference type="NCBI Taxonomy" id="245174"/>
    <lineage>
        <taxon>Eukaryota</taxon>
        <taxon>Fungi</taxon>
        <taxon>Dikarya</taxon>
        <taxon>Basidiomycota</taxon>
        <taxon>Wallemiomycotina</taxon>
        <taxon>Wallemiomycetes</taxon>
        <taxon>Wallemiales</taxon>
        <taxon>Wallemiaceae</taxon>
        <taxon>Wallemia</taxon>
    </lineage>
</organism>
<dbReference type="SMART" id="SM01384">
    <property type="entry name" value="Ribosomal_L15e"/>
    <property type="match status" value="1"/>
</dbReference>
<accession>A0A4T0HTE2</accession>
<protein>
    <recommendedName>
        <fullName evidence="4">Ribosomal protein L15</fullName>
    </recommendedName>
</protein>
<evidence type="ECO:0000256" key="5">
    <source>
        <dbReference type="SAM" id="MobiDB-lite"/>
    </source>
</evidence>
<dbReference type="InterPro" id="IPR000439">
    <property type="entry name" value="Ribosomal_eL15"/>
</dbReference>
<feature type="compositionally biased region" description="Basic residues" evidence="5">
    <location>
        <begin position="249"/>
        <end position="260"/>
    </location>
</feature>
<dbReference type="FunFam" id="3.40.1120.10:FF:000001">
    <property type="entry name" value="Ribosomal protein L15"/>
    <property type="match status" value="1"/>
</dbReference>
<dbReference type="InterPro" id="IPR012678">
    <property type="entry name" value="Ribosomal_uL23/eL15/eS24_sf"/>
</dbReference>
<dbReference type="GO" id="GO:0002181">
    <property type="term" value="P:cytoplasmic translation"/>
    <property type="evidence" value="ECO:0007669"/>
    <property type="project" value="TreeGrafter"/>
</dbReference>
<proteinExistence type="inferred from homology"/>
<dbReference type="Pfam" id="PF00827">
    <property type="entry name" value="Ribosomal_L15e"/>
    <property type="match status" value="1"/>
</dbReference>
<name>A0A4T0HTE2_WALIC</name>
<feature type="region of interest" description="Disordered" evidence="5">
    <location>
        <begin position="240"/>
        <end position="260"/>
    </location>
</feature>
<dbReference type="PANTHER" id="PTHR11847:SF4">
    <property type="entry name" value="LARGE RIBOSOMAL SUBUNIT PROTEIN EL15"/>
    <property type="match status" value="1"/>
</dbReference>
<comment type="caution">
    <text evidence="6">The sequence shown here is derived from an EMBL/GenBank/DDBJ whole genome shotgun (WGS) entry which is preliminary data.</text>
</comment>
<evidence type="ECO:0000313" key="6">
    <source>
        <dbReference type="EMBL" id="TIB42298.1"/>
    </source>
</evidence>
<keyword evidence="2 4" id="KW-0689">Ribosomal protein</keyword>
<evidence type="ECO:0000256" key="4">
    <source>
        <dbReference type="RuleBase" id="RU000663"/>
    </source>
</evidence>
<dbReference type="GO" id="GO:0003735">
    <property type="term" value="F:structural constituent of ribosome"/>
    <property type="evidence" value="ECO:0007669"/>
    <property type="project" value="InterPro"/>
</dbReference>
<evidence type="ECO:0000256" key="2">
    <source>
        <dbReference type="ARBA" id="ARBA00022980"/>
    </source>
</evidence>
<evidence type="ECO:0000256" key="1">
    <source>
        <dbReference type="ARBA" id="ARBA00006857"/>
    </source>
</evidence>
<evidence type="ECO:0000256" key="3">
    <source>
        <dbReference type="ARBA" id="ARBA00023274"/>
    </source>
</evidence>
<comment type="similarity">
    <text evidence="1 4">Belongs to the eukaryotic ribosomal protein eL15 family.</text>
</comment>
<dbReference type="InterPro" id="IPR024794">
    <property type="entry name" value="Rbsml_eL15_core_dom_sf"/>
</dbReference>